<name>A0ABN3CW21_9ACTN</name>
<gene>
    <name evidence="5" type="ORF">GCM10009850_091400</name>
</gene>
<keyword evidence="3" id="KW-0804">Transcription</keyword>
<dbReference type="SMART" id="SM00345">
    <property type="entry name" value="HTH_GNTR"/>
    <property type="match status" value="1"/>
</dbReference>
<dbReference type="InterPro" id="IPR036388">
    <property type="entry name" value="WH-like_DNA-bd_sf"/>
</dbReference>
<dbReference type="SUPFAM" id="SSF48008">
    <property type="entry name" value="GntR ligand-binding domain-like"/>
    <property type="match status" value="1"/>
</dbReference>
<organism evidence="5 6">
    <name type="scientific">Nonomuraea monospora</name>
    <dbReference type="NCBI Taxonomy" id="568818"/>
    <lineage>
        <taxon>Bacteria</taxon>
        <taxon>Bacillati</taxon>
        <taxon>Actinomycetota</taxon>
        <taxon>Actinomycetes</taxon>
        <taxon>Streptosporangiales</taxon>
        <taxon>Streptosporangiaceae</taxon>
        <taxon>Nonomuraea</taxon>
    </lineage>
</organism>
<evidence type="ECO:0000256" key="1">
    <source>
        <dbReference type="ARBA" id="ARBA00023015"/>
    </source>
</evidence>
<dbReference type="PROSITE" id="PS50949">
    <property type="entry name" value="HTH_GNTR"/>
    <property type="match status" value="1"/>
</dbReference>
<dbReference type="Gene3D" id="1.10.10.10">
    <property type="entry name" value="Winged helix-like DNA-binding domain superfamily/Winged helix DNA-binding domain"/>
    <property type="match status" value="1"/>
</dbReference>
<evidence type="ECO:0000256" key="2">
    <source>
        <dbReference type="ARBA" id="ARBA00023125"/>
    </source>
</evidence>
<dbReference type="PANTHER" id="PTHR43537:SF41">
    <property type="entry name" value="TRANSCRIPTIONAL REGULATORY PROTEIN"/>
    <property type="match status" value="1"/>
</dbReference>
<dbReference type="Pfam" id="PF00392">
    <property type="entry name" value="GntR"/>
    <property type="match status" value="1"/>
</dbReference>
<dbReference type="InterPro" id="IPR008920">
    <property type="entry name" value="TF_FadR/GntR_C"/>
</dbReference>
<keyword evidence="6" id="KW-1185">Reference proteome</keyword>
<dbReference type="Proteomes" id="UP001499843">
    <property type="component" value="Unassembled WGS sequence"/>
</dbReference>
<evidence type="ECO:0000259" key="4">
    <source>
        <dbReference type="PROSITE" id="PS50949"/>
    </source>
</evidence>
<dbReference type="SMART" id="SM00895">
    <property type="entry name" value="FCD"/>
    <property type="match status" value="1"/>
</dbReference>
<dbReference type="Gene3D" id="1.20.120.530">
    <property type="entry name" value="GntR ligand-binding domain-like"/>
    <property type="match status" value="1"/>
</dbReference>
<dbReference type="InterPro" id="IPR036390">
    <property type="entry name" value="WH_DNA-bd_sf"/>
</dbReference>
<reference evidence="5 6" key="1">
    <citation type="journal article" date="2019" name="Int. J. Syst. Evol. Microbiol.">
        <title>The Global Catalogue of Microorganisms (GCM) 10K type strain sequencing project: providing services to taxonomists for standard genome sequencing and annotation.</title>
        <authorList>
            <consortium name="The Broad Institute Genomics Platform"/>
            <consortium name="The Broad Institute Genome Sequencing Center for Infectious Disease"/>
            <person name="Wu L."/>
            <person name="Ma J."/>
        </authorList>
    </citation>
    <scope>NUCLEOTIDE SEQUENCE [LARGE SCALE GENOMIC DNA]</scope>
    <source>
        <strain evidence="5 6">JCM 16114</strain>
    </source>
</reference>
<evidence type="ECO:0000313" key="6">
    <source>
        <dbReference type="Proteomes" id="UP001499843"/>
    </source>
</evidence>
<keyword evidence="2" id="KW-0238">DNA-binding</keyword>
<feature type="domain" description="HTH gntR-type" evidence="4">
    <location>
        <begin position="16"/>
        <end position="83"/>
    </location>
</feature>
<evidence type="ECO:0000256" key="3">
    <source>
        <dbReference type="ARBA" id="ARBA00023163"/>
    </source>
</evidence>
<proteinExistence type="predicted"/>
<dbReference type="EMBL" id="BAAAQX010000034">
    <property type="protein sequence ID" value="GAA2213677.1"/>
    <property type="molecule type" value="Genomic_DNA"/>
</dbReference>
<dbReference type="InterPro" id="IPR000524">
    <property type="entry name" value="Tscrpt_reg_HTH_GntR"/>
</dbReference>
<protein>
    <submittedName>
        <fullName evidence="5">GntR family transcriptional regulator</fullName>
    </submittedName>
</protein>
<dbReference type="SUPFAM" id="SSF46785">
    <property type="entry name" value="Winged helix' DNA-binding domain"/>
    <property type="match status" value="1"/>
</dbReference>
<dbReference type="Pfam" id="PF07729">
    <property type="entry name" value="FCD"/>
    <property type="match status" value="1"/>
</dbReference>
<keyword evidence="1" id="KW-0805">Transcription regulation</keyword>
<comment type="caution">
    <text evidence="5">The sequence shown here is derived from an EMBL/GenBank/DDBJ whole genome shotgun (WGS) entry which is preliminary data.</text>
</comment>
<dbReference type="PANTHER" id="PTHR43537">
    <property type="entry name" value="TRANSCRIPTIONAL REGULATOR, GNTR FAMILY"/>
    <property type="match status" value="1"/>
</dbReference>
<evidence type="ECO:0000313" key="5">
    <source>
        <dbReference type="EMBL" id="GAA2213677.1"/>
    </source>
</evidence>
<dbReference type="InterPro" id="IPR011711">
    <property type="entry name" value="GntR_C"/>
</dbReference>
<accession>A0ABN3CW21</accession>
<sequence>MASVTSVVLKPGPPARTAHAFVYETLRRAILGGDLPLGYRLVQADIAAQLKVSITPVREALRDLAGEGLIRIDAHKGAMLREFDLSEVREIYELRRMLEPVSIRKAVERITDEEIDLAEGLLRQMRDELDPGEWVELNRRFHAVFGDAAGSPRLCAILKGLRDGAAVYVGLSLRGQERARRDEADRDHRELVTAFRRRRAEEAVRIVLRHLDATMTALERLA</sequence>